<keyword evidence="1" id="KW-0812">Transmembrane</keyword>
<keyword evidence="1" id="KW-0472">Membrane</keyword>
<keyword evidence="1" id="KW-1133">Transmembrane helix</keyword>
<evidence type="ECO:0000313" key="5">
    <source>
        <dbReference type="WBParaSite" id="PgR030_g089_t02"/>
    </source>
</evidence>
<evidence type="ECO:0000313" key="3">
    <source>
        <dbReference type="Proteomes" id="UP000887569"/>
    </source>
</evidence>
<evidence type="ECO:0000313" key="4">
    <source>
        <dbReference type="WBParaSite" id="PgR030_g089_t01"/>
    </source>
</evidence>
<keyword evidence="3" id="KW-1185">Reference proteome</keyword>
<feature type="chain" id="PRO_5038324308" evidence="2">
    <location>
        <begin position="20"/>
        <end position="92"/>
    </location>
</feature>
<proteinExistence type="predicted"/>
<dbReference type="AlphaFoldDB" id="A0A915B8G2"/>
<reference evidence="4 5" key="1">
    <citation type="submission" date="2022-11" db="UniProtKB">
        <authorList>
            <consortium name="WormBaseParasite"/>
        </authorList>
    </citation>
    <scope>IDENTIFICATION</scope>
</reference>
<sequence length="92" mass="10414">QKMAFAVVLMICLIRCVSAGFFYSESATCGTVHCPRANWARFYGCSQEGECDFLLQPWLFMLVSFVVVSLLCSLLCSLLRCICCGCCRDRRY</sequence>
<feature type="signal peptide" evidence="2">
    <location>
        <begin position="1"/>
        <end position="19"/>
    </location>
</feature>
<dbReference type="WBParaSite" id="PgR030_g089_t02">
    <property type="protein sequence ID" value="PgR030_g089_t02"/>
    <property type="gene ID" value="PgR030_g089"/>
</dbReference>
<evidence type="ECO:0000256" key="1">
    <source>
        <dbReference type="SAM" id="Phobius"/>
    </source>
</evidence>
<evidence type="ECO:0000256" key="2">
    <source>
        <dbReference type="SAM" id="SignalP"/>
    </source>
</evidence>
<keyword evidence="2" id="KW-0732">Signal</keyword>
<protein>
    <submittedName>
        <fullName evidence="4 5">Uncharacterized protein</fullName>
    </submittedName>
</protein>
<feature type="transmembrane region" description="Helical" evidence="1">
    <location>
        <begin position="58"/>
        <end position="82"/>
    </location>
</feature>
<accession>A0A915B8G2</accession>
<organism evidence="3 4">
    <name type="scientific">Parascaris univalens</name>
    <name type="common">Nematode worm</name>
    <dbReference type="NCBI Taxonomy" id="6257"/>
    <lineage>
        <taxon>Eukaryota</taxon>
        <taxon>Metazoa</taxon>
        <taxon>Ecdysozoa</taxon>
        <taxon>Nematoda</taxon>
        <taxon>Chromadorea</taxon>
        <taxon>Rhabditida</taxon>
        <taxon>Spirurina</taxon>
        <taxon>Ascaridomorpha</taxon>
        <taxon>Ascaridoidea</taxon>
        <taxon>Ascarididae</taxon>
        <taxon>Parascaris</taxon>
    </lineage>
</organism>
<dbReference type="Proteomes" id="UP000887569">
    <property type="component" value="Unplaced"/>
</dbReference>
<dbReference type="WBParaSite" id="PgR030_g089_t01">
    <property type="protein sequence ID" value="PgR030_g089_t01"/>
    <property type="gene ID" value="PgR030_g089"/>
</dbReference>
<name>A0A915B8G2_PARUN</name>